<organism evidence="1 2">
    <name type="scientific">Neophaeococcomyces mojaviensis</name>
    <dbReference type="NCBI Taxonomy" id="3383035"/>
    <lineage>
        <taxon>Eukaryota</taxon>
        <taxon>Fungi</taxon>
        <taxon>Dikarya</taxon>
        <taxon>Ascomycota</taxon>
        <taxon>Pezizomycotina</taxon>
        <taxon>Eurotiomycetes</taxon>
        <taxon>Chaetothyriomycetidae</taxon>
        <taxon>Chaetothyriales</taxon>
        <taxon>Chaetothyriales incertae sedis</taxon>
        <taxon>Neophaeococcomyces</taxon>
    </lineage>
</organism>
<proteinExistence type="predicted"/>
<evidence type="ECO:0000313" key="2">
    <source>
        <dbReference type="Proteomes" id="UP001172386"/>
    </source>
</evidence>
<evidence type="ECO:0000313" key="1">
    <source>
        <dbReference type="EMBL" id="KAJ9652133.1"/>
    </source>
</evidence>
<dbReference type="EMBL" id="JAPDRQ010000215">
    <property type="protein sequence ID" value="KAJ9652133.1"/>
    <property type="molecule type" value="Genomic_DNA"/>
</dbReference>
<comment type="caution">
    <text evidence="1">The sequence shown here is derived from an EMBL/GenBank/DDBJ whole genome shotgun (WGS) entry which is preliminary data.</text>
</comment>
<protein>
    <submittedName>
        <fullName evidence="1">Uncharacterized protein</fullName>
    </submittedName>
</protein>
<dbReference type="Proteomes" id="UP001172386">
    <property type="component" value="Unassembled WGS sequence"/>
</dbReference>
<reference evidence="1" key="1">
    <citation type="submission" date="2022-10" db="EMBL/GenBank/DDBJ databases">
        <title>Culturing micro-colonial fungi from biological soil crusts in the Mojave desert and describing Neophaeococcomyces mojavensis, and introducing the new genera and species Taxawa tesnikishii.</title>
        <authorList>
            <person name="Kurbessoian T."/>
            <person name="Stajich J.E."/>
        </authorList>
    </citation>
    <scope>NUCLEOTIDE SEQUENCE</scope>
    <source>
        <strain evidence="1">JES_112</strain>
    </source>
</reference>
<keyword evidence="2" id="KW-1185">Reference proteome</keyword>
<gene>
    <name evidence="1" type="ORF">H2198_008615</name>
</gene>
<name>A0ACC2ZWS7_9EURO</name>
<accession>A0ACC2ZWS7</accession>
<sequence>MVLVEDDTILHPEINEDSLLYISSLNEDPKLYTRFFDALLIKRNLHRSLFRDLKAFRQQPQLISLLENAAKDKTKYKDVTIIFLGSRFAHPWCRKTPLKKGFWRAEWSMIDGKPKDAEITREEQRLHKLLVPIWIIMRSKMFPGEEIVKAWCIEEKSRLKENEAKRLTVAALRLHDEEVERQMLNVPSAQAKAVSWIGNDDDIDDGDDGEIEEKQQAAHAATSVFRLAAAGVILSQTPKRKLRWLIKKP</sequence>